<evidence type="ECO:0000313" key="1">
    <source>
        <dbReference type="EMBL" id="TDP58124.1"/>
    </source>
</evidence>
<organism evidence="1 3">
    <name type="scientific">Flavobacterium dankookense</name>
    <dbReference type="NCBI Taxonomy" id="706186"/>
    <lineage>
        <taxon>Bacteria</taxon>
        <taxon>Pseudomonadati</taxon>
        <taxon>Bacteroidota</taxon>
        <taxon>Flavobacteriia</taxon>
        <taxon>Flavobacteriales</taxon>
        <taxon>Flavobacteriaceae</taxon>
        <taxon>Flavobacterium</taxon>
    </lineage>
</organism>
<name>A0A4R6Q6L9_9FLAO</name>
<reference evidence="1 3" key="1">
    <citation type="submission" date="2019-03" db="EMBL/GenBank/DDBJ databases">
        <title>Genomic Encyclopedia of Archaeal and Bacterial Type Strains, Phase II (KMG-II): from individual species to whole genera.</title>
        <authorList>
            <person name="Goeker M."/>
        </authorList>
    </citation>
    <scope>NUCLEOTIDE SEQUENCE [LARGE SCALE GENOMIC DNA]</scope>
    <source>
        <strain evidence="1 3">DSM 25687</strain>
    </source>
</reference>
<accession>A0A4R6Q6L9</accession>
<dbReference type="Proteomes" id="UP000295260">
    <property type="component" value="Unassembled WGS sequence"/>
</dbReference>
<feature type="non-terminal residue" evidence="1">
    <location>
        <position position="1"/>
    </location>
</feature>
<sequence>WDGSYNGQPLPSTDYWFSVQYLEQNVSKEFKAHFSIKR</sequence>
<dbReference type="AlphaFoldDB" id="A0A4R6Q6L9"/>
<dbReference type="OrthoDB" id="9765926at2"/>
<dbReference type="EMBL" id="SNXR01000012">
    <property type="protein sequence ID" value="TDP59878.1"/>
    <property type="molecule type" value="Genomic_DNA"/>
</dbReference>
<comment type="caution">
    <text evidence="1">The sequence shown here is derived from an EMBL/GenBank/DDBJ whole genome shotgun (WGS) entry which is preliminary data.</text>
</comment>
<protein>
    <submittedName>
        <fullName evidence="1">Gliding motility-associated-like protein</fullName>
    </submittedName>
</protein>
<keyword evidence="3" id="KW-1185">Reference proteome</keyword>
<evidence type="ECO:0000313" key="3">
    <source>
        <dbReference type="Proteomes" id="UP000295260"/>
    </source>
</evidence>
<dbReference type="InterPro" id="IPR026341">
    <property type="entry name" value="T9SS_type_B"/>
</dbReference>
<gene>
    <name evidence="2" type="ORF">BC748_0846</name>
    <name evidence="1" type="ORF">BC748_2150</name>
</gene>
<dbReference type="NCBIfam" id="TIGR04131">
    <property type="entry name" value="Bac_Flav_CTERM"/>
    <property type="match status" value="1"/>
</dbReference>
<dbReference type="EMBL" id="SNXR01000015">
    <property type="protein sequence ID" value="TDP58124.1"/>
    <property type="molecule type" value="Genomic_DNA"/>
</dbReference>
<proteinExistence type="predicted"/>
<dbReference type="RefSeq" id="WP_133532187.1">
    <property type="nucleotide sequence ID" value="NZ_SNXR01000012.1"/>
</dbReference>
<evidence type="ECO:0000313" key="2">
    <source>
        <dbReference type="EMBL" id="TDP59878.1"/>
    </source>
</evidence>